<dbReference type="RefSeq" id="WP_207252469.1">
    <property type="nucleotide sequence ID" value="NZ_JAFMPM010000008.1"/>
</dbReference>
<evidence type="ECO:0000313" key="4">
    <source>
        <dbReference type="Proteomes" id="UP000664466"/>
    </source>
</evidence>
<feature type="chain" id="PRO_5032624042" evidence="1">
    <location>
        <begin position="25"/>
        <end position="243"/>
    </location>
</feature>
<protein>
    <submittedName>
        <fullName evidence="3">Cadherin</fullName>
    </submittedName>
</protein>
<dbReference type="EMBL" id="CP072748">
    <property type="protein sequence ID" value="QTX09584.1"/>
    <property type="molecule type" value="Genomic_DNA"/>
</dbReference>
<dbReference type="EMBL" id="JAFMPM010000008">
    <property type="protein sequence ID" value="MBO0614767.1"/>
    <property type="molecule type" value="Genomic_DNA"/>
</dbReference>
<dbReference type="Proteomes" id="UP000664466">
    <property type="component" value="Unassembled WGS sequence"/>
</dbReference>
<reference evidence="3" key="2">
    <citation type="submission" date="2021-04" db="EMBL/GenBank/DDBJ databases">
        <title>Complete Genome and methylome analysis of Thiothrix fructosivorans ATCC 49748.</title>
        <authorList>
            <person name="Fomenkov A."/>
            <person name="Sun L."/>
            <person name="Vincze T."/>
            <person name="Grabovich M.Y."/>
            <person name="Roberts R.J."/>
        </authorList>
    </citation>
    <scope>NUCLEOTIDE SEQUENCE</scope>
    <source>
        <strain evidence="3">ATCC 49748</strain>
    </source>
</reference>
<evidence type="ECO:0000313" key="2">
    <source>
        <dbReference type="EMBL" id="MBO0614767.1"/>
    </source>
</evidence>
<gene>
    <name evidence="3" type="ORF">J1836_013250</name>
    <name evidence="2" type="ORF">J1836_17860</name>
</gene>
<name>A0A8B0SEV6_9GAMM</name>
<keyword evidence="1" id="KW-0732">Signal</keyword>
<organism evidence="3">
    <name type="scientific">Thiothrix fructosivorans</name>
    <dbReference type="NCBI Taxonomy" id="111770"/>
    <lineage>
        <taxon>Bacteria</taxon>
        <taxon>Pseudomonadati</taxon>
        <taxon>Pseudomonadota</taxon>
        <taxon>Gammaproteobacteria</taxon>
        <taxon>Thiotrichales</taxon>
        <taxon>Thiotrichaceae</taxon>
        <taxon>Thiothrix</taxon>
    </lineage>
</organism>
<feature type="signal peptide" evidence="1">
    <location>
        <begin position="1"/>
        <end position="24"/>
    </location>
</feature>
<proteinExistence type="predicted"/>
<dbReference type="AlphaFoldDB" id="A0A8B0SEV6"/>
<reference evidence="2 4" key="1">
    <citation type="submission" date="2021-03" db="EMBL/GenBank/DDBJ databases">
        <title>Draft genome and methylome analysis of Thiotrix fructosivoruns ATCC 49748.</title>
        <authorList>
            <person name="Fomenkov A."/>
            <person name="Grabovich M.Y."/>
            <person name="Roberts R.J."/>
        </authorList>
    </citation>
    <scope>NUCLEOTIDE SEQUENCE [LARGE SCALE GENOMIC DNA]</scope>
    <source>
        <strain evidence="2 4">ATCC 49748</strain>
    </source>
</reference>
<evidence type="ECO:0000313" key="3">
    <source>
        <dbReference type="EMBL" id="QTX09584.1"/>
    </source>
</evidence>
<accession>A0A8B0SEV6</accession>
<keyword evidence="4" id="KW-1185">Reference proteome</keyword>
<evidence type="ECO:0000256" key="1">
    <source>
        <dbReference type="SAM" id="SignalP"/>
    </source>
</evidence>
<sequence>MKTHPSIQISIALLALAITSPSVAGVQFRISHDASSKEYVVYMTPDTVPSPDMVLSSQVTLRVPHGIDKTRFNIDTLTSAVTGIHWVNHSRVDAPVESPDADYLSFGLLYSGGKPPPFDWQAGKEKRIFSFKSAVGCVAGVTLIDNHDPFSQLPNSANTNPGNEFSNIGWLGGNSYTGNYGKPITCGNVPTPSSICEKNPLLLSAIKREVSVLAALINKIGSISQRQTLQKKLNDLRSSLQCN</sequence>